<dbReference type="Proteomes" id="UP000580250">
    <property type="component" value="Unassembled WGS sequence"/>
</dbReference>
<dbReference type="AlphaFoldDB" id="A0A6V7V3L1"/>
<comment type="caution">
    <text evidence="1">The sequence shown here is derived from an EMBL/GenBank/DDBJ whole genome shotgun (WGS) entry which is preliminary data.</text>
</comment>
<gene>
    <name evidence="1" type="ORF">MENT_LOCUS20113</name>
</gene>
<evidence type="ECO:0000313" key="1">
    <source>
        <dbReference type="EMBL" id="CAD2168748.1"/>
    </source>
</evidence>
<organism evidence="1 2">
    <name type="scientific">Meloidogyne enterolobii</name>
    <name type="common">Root-knot nematode worm</name>
    <name type="synonym">Meloidogyne mayaguensis</name>
    <dbReference type="NCBI Taxonomy" id="390850"/>
    <lineage>
        <taxon>Eukaryota</taxon>
        <taxon>Metazoa</taxon>
        <taxon>Ecdysozoa</taxon>
        <taxon>Nematoda</taxon>
        <taxon>Chromadorea</taxon>
        <taxon>Rhabditida</taxon>
        <taxon>Tylenchina</taxon>
        <taxon>Tylenchomorpha</taxon>
        <taxon>Tylenchoidea</taxon>
        <taxon>Meloidogynidae</taxon>
        <taxon>Meloidogyninae</taxon>
        <taxon>Meloidogyne</taxon>
    </lineage>
</organism>
<dbReference type="EMBL" id="CAJEWN010000145">
    <property type="protein sequence ID" value="CAD2168748.1"/>
    <property type="molecule type" value="Genomic_DNA"/>
</dbReference>
<name>A0A6V7V3L1_MELEN</name>
<accession>A0A6V7V3L1</accession>
<sequence>MNNLNHLGQKLGKNEKEIEINDIIEETLIPTLMNDRLTKIKGKSGLEFLISDKGIREQLISFLPQFWDDKQITIFTENYRYIIIIGRNFWLDYFKLNIGDRISEEDEREIKIFIKKYITPFLDSRSHSLGLDDWQRLNKWINEYIDGILNNYFIGDGEKRFENNEKWKGIQVKPWILNYENEINLTEKYNGPFLVETDELIDIEKLLEYNKVKHALSIFVGIKRLEKSNSNNNKWEKMKEAYKGNSKPLIKDFDELIQQILKKLFKFFGNNFIDADEKNAYGTICLNYLAAYLCNLGRKFNGKDAENCKEKYLINAYTRCSKHHQASLNFGMAATGSMSASTLEILTERQKYVNKNVMNIE</sequence>
<protein>
    <submittedName>
        <fullName evidence="1">Uncharacterized protein</fullName>
    </submittedName>
</protein>
<evidence type="ECO:0000313" key="2">
    <source>
        <dbReference type="Proteomes" id="UP000580250"/>
    </source>
</evidence>
<reference evidence="1 2" key="1">
    <citation type="submission" date="2020-08" db="EMBL/GenBank/DDBJ databases">
        <authorList>
            <person name="Koutsovoulos G."/>
            <person name="Danchin GJ E."/>
        </authorList>
    </citation>
    <scope>NUCLEOTIDE SEQUENCE [LARGE SCALE GENOMIC DNA]</scope>
</reference>
<proteinExistence type="predicted"/>